<keyword evidence="6" id="KW-0808">Transferase</keyword>
<dbReference type="EC" id="2.7.4.6" evidence="5"/>
<keyword evidence="8" id="KW-0547">Nucleotide-binding</keyword>
<gene>
    <name evidence="14" type="ORF">LCGC14_3037720</name>
</gene>
<feature type="domain" description="Nucleoside diphosphate kinase-like" evidence="13">
    <location>
        <begin position="2"/>
        <end position="139"/>
    </location>
</feature>
<keyword evidence="12" id="KW-0546">Nucleotide metabolism</keyword>
<dbReference type="PRINTS" id="PR01243">
    <property type="entry name" value="NUCDPKINASE"/>
</dbReference>
<evidence type="ECO:0000256" key="3">
    <source>
        <dbReference type="ARBA" id="ARBA00004569"/>
    </source>
</evidence>
<dbReference type="CDD" id="cd04413">
    <property type="entry name" value="NDPk_I"/>
    <property type="match status" value="1"/>
</dbReference>
<dbReference type="FunFam" id="3.30.70.141:FF:000017">
    <property type="entry name" value="Nucleoside diphosphate kinase"/>
    <property type="match status" value="1"/>
</dbReference>
<dbReference type="GO" id="GO:0006183">
    <property type="term" value="P:GTP biosynthetic process"/>
    <property type="evidence" value="ECO:0007669"/>
    <property type="project" value="InterPro"/>
</dbReference>
<evidence type="ECO:0000256" key="11">
    <source>
        <dbReference type="ARBA" id="ARBA00022842"/>
    </source>
</evidence>
<evidence type="ECO:0000256" key="7">
    <source>
        <dbReference type="ARBA" id="ARBA00022723"/>
    </source>
</evidence>
<protein>
    <recommendedName>
        <fullName evidence="5">nucleoside-diphosphate kinase</fullName>
        <ecNumber evidence="5">2.7.4.6</ecNumber>
    </recommendedName>
</protein>
<dbReference type="GO" id="GO:0006241">
    <property type="term" value="P:CTP biosynthetic process"/>
    <property type="evidence" value="ECO:0007669"/>
    <property type="project" value="InterPro"/>
</dbReference>
<dbReference type="EMBL" id="LAZR01063642">
    <property type="protein sequence ID" value="KKK59105.1"/>
    <property type="molecule type" value="Genomic_DNA"/>
</dbReference>
<dbReference type="Pfam" id="PF00334">
    <property type="entry name" value="NDK"/>
    <property type="match status" value="1"/>
</dbReference>
<dbReference type="GO" id="GO:0005758">
    <property type="term" value="C:mitochondrial intermembrane space"/>
    <property type="evidence" value="ECO:0007669"/>
    <property type="project" value="UniProtKB-SubCell"/>
</dbReference>
<keyword evidence="10" id="KW-0067">ATP-binding</keyword>
<evidence type="ECO:0000256" key="9">
    <source>
        <dbReference type="ARBA" id="ARBA00022777"/>
    </source>
</evidence>
<evidence type="ECO:0000256" key="6">
    <source>
        <dbReference type="ARBA" id="ARBA00022679"/>
    </source>
</evidence>
<dbReference type="InterPro" id="IPR001564">
    <property type="entry name" value="Nucleoside_diP_kinase"/>
</dbReference>
<name>A0A0F8XDR6_9ZZZZ</name>
<comment type="subcellular location">
    <subcellularLocation>
        <location evidence="3">Mitochondrion intermembrane space</location>
    </subcellularLocation>
    <subcellularLocation>
        <location evidence="2">Mitochondrion matrix</location>
    </subcellularLocation>
</comment>
<dbReference type="SMART" id="SM00562">
    <property type="entry name" value="NDK"/>
    <property type="match status" value="1"/>
</dbReference>
<sequence length="143" mass="15948">MENKTFVIIKPDAINRGLIGRIISRLEDKQLEIIAIEMKQKDQTWCQMHYGQIRGAIYRSLEDFMLSGPLIGIVLEGPDVVRTVRIMVGSTDGLLADPGTIRGDFGTRPILYNIVHAADCNEAVGREIKLFFGESQGETILSK</sequence>
<dbReference type="PANTHER" id="PTHR11349">
    <property type="entry name" value="NUCLEOSIDE DIPHOSPHATE KINASE"/>
    <property type="match status" value="1"/>
</dbReference>
<dbReference type="InterPro" id="IPR034907">
    <property type="entry name" value="NDK-like_dom"/>
</dbReference>
<dbReference type="AlphaFoldDB" id="A0A0F8XDR6"/>
<comment type="cofactor">
    <cofactor evidence="1">
        <name>Mg(2+)</name>
        <dbReference type="ChEBI" id="CHEBI:18420"/>
    </cofactor>
</comment>
<dbReference type="PROSITE" id="PS51374">
    <property type="entry name" value="NDPK_LIKE"/>
    <property type="match status" value="1"/>
</dbReference>
<evidence type="ECO:0000256" key="2">
    <source>
        <dbReference type="ARBA" id="ARBA00004305"/>
    </source>
</evidence>
<evidence type="ECO:0000256" key="1">
    <source>
        <dbReference type="ARBA" id="ARBA00001946"/>
    </source>
</evidence>
<evidence type="ECO:0000313" key="14">
    <source>
        <dbReference type="EMBL" id="KKK59105.1"/>
    </source>
</evidence>
<dbReference type="GO" id="GO:0004550">
    <property type="term" value="F:nucleoside diphosphate kinase activity"/>
    <property type="evidence" value="ECO:0007669"/>
    <property type="project" value="UniProtKB-EC"/>
</dbReference>
<accession>A0A0F8XDR6</accession>
<dbReference type="GO" id="GO:0046872">
    <property type="term" value="F:metal ion binding"/>
    <property type="evidence" value="ECO:0007669"/>
    <property type="project" value="UniProtKB-KW"/>
</dbReference>
<comment type="caution">
    <text evidence="14">The sequence shown here is derived from an EMBL/GenBank/DDBJ whole genome shotgun (WGS) entry which is preliminary data.</text>
</comment>
<dbReference type="GO" id="GO:0005759">
    <property type="term" value="C:mitochondrial matrix"/>
    <property type="evidence" value="ECO:0007669"/>
    <property type="project" value="UniProtKB-SubCell"/>
</dbReference>
<reference evidence="14" key="1">
    <citation type="journal article" date="2015" name="Nature">
        <title>Complex archaea that bridge the gap between prokaryotes and eukaryotes.</title>
        <authorList>
            <person name="Spang A."/>
            <person name="Saw J.H."/>
            <person name="Jorgensen S.L."/>
            <person name="Zaremba-Niedzwiedzka K."/>
            <person name="Martijn J."/>
            <person name="Lind A.E."/>
            <person name="van Eijk R."/>
            <person name="Schleper C."/>
            <person name="Guy L."/>
            <person name="Ettema T.J."/>
        </authorList>
    </citation>
    <scope>NUCLEOTIDE SEQUENCE</scope>
</reference>
<evidence type="ECO:0000256" key="10">
    <source>
        <dbReference type="ARBA" id="ARBA00022840"/>
    </source>
</evidence>
<dbReference type="InterPro" id="IPR036850">
    <property type="entry name" value="NDK-like_dom_sf"/>
</dbReference>
<comment type="similarity">
    <text evidence="4">Belongs to the NDK family.</text>
</comment>
<dbReference type="GO" id="GO:0005524">
    <property type="term" value="F:ATP binding"/>
    <property type="evidence" value="ECO:0007669"/>
    <property type="project" value="UniProtKB-KW"/>
</dbReference>
<dbReference type="GO" id="GO:0006228">
    <property type="term" value="P:UTP biosynthetic process"/>
    <property type="evidence" value="ECO:0007669"/>
    <property type="project" value="InterPro"/>
</dbReference>
<evidence type="ECO:0000256" key="5">
    <source>
        <dbReference type="ARBA" id="ARBA00012966"/>
    </source>
</evidence>
<keyword evidence="7" id="KW-0479">Metal-binding</keyword>
<evidence type="ECO:0000256" key="12">
    <source>
        <dbReference type="ARBA" id="ARBA00023080"/>
    </source>
</evidence>
<keyword evidence="11" id="KW-0460">Magnesium</keyword>
<evidence type="ECO:0000256" key="8">
    <source>
        <dbReference type="ARBA" id="ARBA00022741"/>
    </source>
</evidence>
<evidence type="ECO:0000256" key="4">
    <source>
        <dbReference type="ARBA" id="ARBA00008142"/>
    </source>
</evidence>
<dbReference type="Gene3D" id="3.30.70.141">
    <property type="entry name" value="Nucleoside diphosphate kinase-like domain"/>
    <property type="match status" value="1"/>
</dbReference>
<evidence type="ECO:0000259" key="13">
    <source>
        <dbReference type="SMART" id="SM00562"/>
    </source>
</evidence>
<organism evidence="14">
    <name type="scientific">marine sediment metagenome</name>
    <dbReference type="NCBI Taxonomy" id="412755"/>
    <lineage>
        <taxon>unclassified sequences</taxon>
        <taxon>metagenomes</taxon>
        <taxon>ecological metagenomes</taxon>
    </lineage>
</organism>
<dbReference type="SUPFAM" id="SSF54919">
    <property type="entry name" value="Nucleoside diphosphate kinase, NDK"/>
    <property type="match status" value="1"/>
</dbReference>
<keyword evidence="9" id="KW-0418">Kinase</keyword>
<proteinExistence type="inferred from homology"/>